<dbReference type="SUPFAM" id="SSF56059">
    <property type="entry name" value="Glutathione synthetase ATP-binding domain-like"/>
    <property type="match status" value="1"/>
</dbReference>
<dbReference type="InterPro" id="IPR013815">
    <property type="entry name" value="ATP_grasp_subdomain_1"/>
</dbReference>
<dbReference type="Gene3D" id="3.40.50.20">
    <property type="match status" value="1"/>
</dbReference>
<gene>
    <name evidence="1" type="ORF">ACFQS8_12145</name>
</gene>
<keyword evidence="2" id="KW-1185">Reference proteome</keyword>
<dbReference type="Proteomes" id="UP001596492">
    <property type="component" value="Unassembled WGS sequence"/>
</dbReference>
<evidence type="ECO:0000313" key="1">
    <source>
        <dbReference type="EMBL" id="MFC7292373.1"/>
    </source>
</evidence>
<comment type="caution">
    <text evidence="1">The sequence shown here is derived from an EMBL/GenBank/DDBJ whole genome shotgun (WGS) entry which is preliminary data.</text>
</comment>
<dbReference type="Gene3D" id="3.30.470.20">
    <property type="entry name" value="ATP-grasp fold, B domain"/>
    <property type="match status" value="1"/>
</dbReference>
<dbReference type="RefSeq" id="WP_382167752.1">
    <property type="nucleotide sequence ID" value="NZ_JBHTBR010000005.1"/>
</dbReference>
<keyword evidence="1" id="KW-0436">Ligase</keyword>
<dbReference type="Gene3D" id="3.30.1490.20">
    <property type="entry name" value="ATP-grasp fold, A domain"/>
    <property type="match status" value="1"/>
</dbReference>
<evidence type="ECO:0000313" key="2">
    <source>
        <dbReference type="Proteomes" id="UP001596492"/>
    </source>
</evidence>
<reference evidence="2" key="1">
    <citation type="journal article" date="2019" name="Int. J. Syst. Evol. Microbiol.">
        <title>The Global Catalogue of Microorganisms (GCM) 10K type strain sequencing project: providing services to taxonomists for standard genome sequencing and annotation.</title>
        <authorList>
            <consortium name="The Broad Institute Genomics Platform"/>
            <consortium name="The Broad Institute Genome Sequencing Center for Infectious Disease"/>
            <person name="Wu L."/>
            <person name="Ma J."/>
        </authorList>
    </citation>
    <scope>NUCLEOTIDE SEQUENCE [LARGE SCALE GENOMIC DNA]</scope>
    <source>
        <strain evidence="2">CCUG 51308</strain>
    </source>
</reference>
<dbReference type="InterPro" id="IPR053191">
    <property type="entry name" value="DcsG_Biosynth_Enzyme"/>
</dbReference>
<dbReference type="GO" id="GO:0016874">
    <property type="term" value="F:ligase activity"/>
    <property type="evidence" value="ECO:0007669"/>
    <property type="project" value="UniProtKB-KW"/>
</dbReference>
<name>A0ABW2IMJ9_9PROT</name>
<sequence>MKFAFLACETTLPDMPMRRVDAFEFDLQFGGLRNALETRGHTLVALDWKNEIEAFKPFDAVVVGTPWNYQDFQSQFLDTLKAIEGLGVRLYNTAELIHWNINKSYLKDLAKLGAKTVPTRWVEKPTKHDVRAVFEEYDTSHIVLKRQVGAGSFGQKLFQRDETLPEGVLLDRPAMIQPFLPAIQTEGEYSFIFIDGAFSHALLKQPKSGDYRIQSSYGGTEKIVSPTQADIDVAQKNLSLIPYGMPLYARVDLLRGYEGELLLMELEMIEPYLYIKEGPHVSELYAEALIKRADS</sequence>
<accession>A0ABW2IMJ9</accession>
<dbReference type="EMBL" id="JBHTBR010000005">
    <property type="protein sequence ID" value="MFC7292373.1"/>
    <property type="molecule type" value="Genomic_DNA"/>
</dbReference>
<organism evidence="1 2">
    <name type="scientific">Hirschia litorea</name>
    <dbReference type="NCBI Taxonomy" id="1199156"/>
    <lineage>
        <taxon>Bacteria</taxon>
        <taxon>Pseudomonadati</taxon>
        <taxon>Pseudomonadota</taxon>
        <taxon>Alphaproteobacteria</taxon>
        <taxon>Hyphomonadales</taxon>
        <taxon>Hyphomonadaceae</taxon>
        <taxon>Hirschia</taxon>
    </lineage>
</organism>
<protein>
    <submittedName>
        <fullName evidence="1">RimK family alpha-L-glutamate ligase</fullName>
    </submittedName>
</protein>
<proteinExistence type="predicted"/>
<dbReference type="PANTHER" id="PTHR39217:SF1">
    <property type="entry name" value="GLUTATHIONE SYNTHETASE"/>
    <property type="match status" value="1"/>
</dbReference>
<dbReference type="PANTHER" id="PTHR39217">
    <property type="match status" value="1"/>
</dbReference>